<keyword evidence="2" id="KW-1185">Reference proteome</keyword>
<evidence type="ECO:0000313" key="1">
    <source>
        <dbReference type="EMBL" id="KAL3533061.1"/>
    </source>
</evidence>
<dbReference type="Proteomes" id="UP001630127">
    <property type="component" value="Unassembled WGS sequence"/>
</dbReference>
<organism evidence="1 2">
    <name type="scientific">Cinchona calisaya</name>
    <dbReference type="NCBI Taxonomy" id="153742"/>
    <lineage>
        <taxon>Eukaryota</taxon>
        <taxon>Viridiplantae</taxon>
        <taxon>Streptophyta</taxon>
        <taxon>Embryophyta</taxon>
        <taxon>Tracheophyta</taxon>
        <taxon>Spermatophyta</taxon>
        <taxon>Magnoliopsida</taxon>
        <taxon>eudicotyledons</taxon>
        <taxon>Gunneridae</taxon>
        <taxon>Pentapetalae</taxon>
        <taxon>asterids</taxon>
        <taxon>lamiids</taxon>
        <taxon>Gentianales</taxon>
        <taxon>Rubiaceae</taxon>
        <taxon>Cinchonoideae</taxon>
        <taxon>Cinchoneae</taxon>
        <taxon>Cinchona</taxon>
    </lineage>
</organism>
<name>A0ABD3APQ0_9GENT</name>
<dbReference type="EMBL" id="JBJUIK010000003">
    <property type="protein sequence ID" value="KAL3533061.1"/>
    <property type="molecule type" value="Genomic_DNA"/>
</dbReference>
<comment type="caution">
    <text evidence="1">The sequence shown here is derived from an EMBL/GenBank/DDBJ whole genome shotgun (WGS) entry which is preliminary data.</text>
</comment>
<dbReference type="AlphaFoldDB" id="A0ABD3APQ0"/>
<gene>
    <name evidence="1" type="ORF">ACH5RR_006582</name>
</gene>
<protein>
    <submittedName>
        <fullName evidence="1">Uncharacterized protein</fullName>
    </submittedName>
</protein>
<accession>A0ABD3APQ0</accession>
<evidence type="ECO:0000313" key="2">
    <source>
        <dbReference type="Proteomes" id="UP001630127"/>
    </source>
</evidence>
<proteinExistence type="predicted"/>
<sequence>MHIHERYFVMAKAKQDKAMIMGGMYEVAPISQDHNRGHPIEAIEVVENEMTLERHNDTINFASVVLVVPIITKDKISRRESLVDDEVEQGYT</sequence>
<reference evidence="1 2" key="1">
    <citation type="submission" date="2024-11" db="EMBL/GenBank/DDBJ databases">
        <title>A near-complete genome assembly of Cinchona calisaya.</title>
        <authorList>
            <person name="Lian D.C."/>
            <person name="Zhao X.W."/>
            <person name="Wei L."/>
        </authorList>
    </citation>
    <scope>NUCLEOTIDE SEQUENCE [LARGE SCALE GENOMIC DNA]</scope>
    <source>
        <tissue evidence="1">Nenye</tissue>
    </source>
</reference>